<dbReference type="RefSeq" id="WP_233052117.1">
    <property type="nucleotide sequence ID" value="NZ_JAIMJA010000005.1"/>
</dbReference>
<feature type="domain" description="RCK C-terminal" evidence="12">
    <location>
        <begin position="564"/>
        <end position="647"/>
    </location>
</feature>
<feature type="transmembrane region" description="Helical" evidence="10">
    <location>
        <begin position="110"/>
        <end position="130"/>
    </location>
</feature>
<evidence type="ECO:0000256" key="2">
    <source>
        <dbReference type="ARBA" id="ARBA00022448"/>
    </source>
</evidence>
<keyword evidence="3" id="KW-0050">Antiport</keyword>
<dbReference type="InterPro" id="IPR006153">
    <property type="entry name" value="Cation/H_exchanger_TM"/>
</dbReference>
<evidence type="ECO:0000256" key="8">
    <source>
        <dbReference type="ARBA" id="ARBA00023065"/>
    </source>
</evidence>
<dbReference type="SUPFAM" id="SSF51735">
    <property type="entry name" value="NAD(P)-binding Rossmann-fold domains"/>
    <property type="match status" value="1"/>
</dbReference>
<evidence type="ECO:0000256" key="5">
    <source>
        <dbReference type="ARBA" id="ARBA00022692"/>
    </source>
</evidence>
<comment type="caution">
    <text evidence="13">The sequence shown here is derived from an EMBL/GenBank/DDBJ whole genome shotgun (WGS) entry which is preliminary data.</text>
</comment>
<dbReference type="Gene3D" id="3.40.50.720">
    <property type="entry name" value="NAD(P)-binding Rossmann-like Domain"/>
    <property type="match status" value="1"/>
</dbReference>
<keyword evidence="14" id="KW-1185">Reference proteome</keyword>
<dbReference type="Proteomes" id="UP001201273">
    <property type="component" value="Unassembled WGS sequence"/>
</dbReference>
<keyword evidence="2" id="KW-0813">Transport</keyword>
<evidence type="ECO:0000256" key="9">
    <source>
        <dbReference type="ARBA" id="ARBA00023136"/>
    </source>
</evidence>
<dbReference type="InterPro" id="IPR006037">
    <property type="entry name" value="RCK_C"/>
</dbReference>
<dbReference type="EMBL" id="JAIMJA010000005">
    <property type="protein sequence ID" value="MCE2594582.1"/>
    <property type="molecule type" value="Genomic_DNA"/>
</dbReference>
<feature type="transmembrane region" description="Helical" evidence="10">
    <location>
        <begin position="142"/>
        <end position="168"/>
    </location>
</feature>
<keyword evidence="9 10" id="KW-0472">Membrane</keyword>
<keyword evidence="6" id="KW-0630">Potassium</keyword>
<evidence type="ECO:0000313" key="13">
    <source>
        <dbReference type="EMBL" id="MCE2594582.1"/>
    </source>
</evidence>
<dbReference type="SUPFAM" id="SSF116726">
    <property type="entry name" value="TrkA C-terminal domain-like"/>
    <property type="match status" value="1"/>
</dbReference>
<evidence type="ECO:0000256" key="3">
    <source>
        <dbReference type="ARBA" id="ARBA00022449"/>
    </source>
</evidence>
<organism evidence="13 14">
    <name type="scientific">Motilimonas cestriensis</name>
    <dbReference type="NCBI Taxonomy" id="2742685"/>
    <lineage>
        <taxon>Bacteria</taxon>
        <taxon>Pseudomonadati</taxon>
        <taxon>Pseudomonadota</taxon>
        <taxon>Gammaproteobacteria</taxon>
        <taxon>Alteromonadales</taxon>
        <taxon>Alteromonadales genera incertae sedis</taxon>
        <taxon>Motilimonas</taxon>
    </lineage>
</organism>
<feature type="transmembrane region" description="Helical" evidence="10">
    <location>
        <begin position="48"/>
        <end position="67"/>
    </location>
</feature>
<keyword evidence="5 10" id="KW-0812">Transmembrane</keyword>
<feature type="domain" description="RCK N-terminal" evidence="11">
    <location>
        <begin position="401"/>
        <end position="518"/>
    </location>
</feature>
<dbReference type="Gene3D" id="3.30.70.1450">
    <property type="entry name" value="Regulator of K+ conductance, C-terminal domain"/>
    <property type="match status" value="1"/>
</dbReference>
<dbReference type="InterPro" id="IPR003148">
    <property type="entry name" value="RCK_N"/>
</dbReference>
<dbReference type="InterPro" id="IPR036721">
    <property type="entry name" value="RCK_C_sf"/>
</dbReference>
<dbReference type="InterPro" id="IPR036291">
    <property type="entry name" value="NAD(P)-bd_dom_sf"/>
</dbReference>
<evidence type="ECO:0000259" key="11">
    <source>
        <dbReference type="PROSITE" id="PS51201"/>
    </source>
</evidence>
<feature type="transmembrane region" description="Helical" evidence="10">
    <location>
        <begin position="293"/>
        <end position="316"/>
    </location>
</feature>
<proteinExistence type="predicted"/>
<sequence>MLEFVLLLLLAVINVAIFRRLALPAILAYLFTGLLIGPSGLSFFADFHGMDLIAELGIAFLMFSLGLEFSLPKLITMRGLVFGLGGAQVFLSSILFFIVALLAGTSWQQGVVIAGALSMSSTAIIIKQLVEQQKIHTRRGQLAVSVLLFQDLAVMPLLIVVPILAVPVMSSGDIALSLIIAMAKGLVAVLSILAIGKWCLPRLFQEIASDQSDELFVLMTLLVALLAGGLTHMLGLSMALGAFLAGMMLSESHYKHQLEADIRPFRDVLMGLFFVTIGMLIDLAVLAEFWLELIGIVAVLMLTKMLIVALLAKLLQQRNTDAIAAGMMLCQVGEFGFVLVALANKYELLSATQSSIIVAVGVISMALTPPLVKYSHKLSVDLLHSSEALLKKRKPLPGEFTDHVIICGYGRVGQTIARFLKTENISYVALDRDPMRIKESVSGGESVAFGDACRREILLMLGVCKAKLVIITFHNHKKTLSMLNTISLLNPDAKVLVRTKDDKDIVELKANGAAEVVPEVLEGSLMLVSHVLLMSGVPISKIIKKMQQERENQYQHLHSFFHGETSENKAEHQSERLHAVEMLAGSLAIGRALVQFELANVVIMEWRRDGKNILDTADPFELIEQGDILLLSGESKDIEIAENHLLYGR</sequence>
<feature type="transmembrane region" description="Helical" evidence="10">
    <location>
        <begin position="174"/>
        <end position="195"/>
    </location>
</feature>
<feature type="transmembrane region" description="Helical" evidence="10">
    <location>
        <begin position="215"/>
        <end position="248"/>
    </location>
</feature>
<evidence type="ECO:0000313" key="14">
    <source>
        <dbReference type="Proteomes" id="UP001201273"/>
    </source>
</evidence>
<keyword evidence="8" id="KW-0406">Ion transport</keyword>
<keyword evidence="7 10" id="KW-1133">Transmembrane helix</keyword>
<dbReference type="PANTHER" id="PTHR46157">
    <property type="entry name" value="K(+) EFFLUX ANTIPORTER 3, CHLOROPLASTIC"/>
    <property type="match status" value="1"/>
</dbReference>
<gene>
    <name evidence="13" type="ORF">K6Y31_07115</name>
</gene>
<protein>
    <submittedName>
        <fullName evidence="13">Cation:proton antiporter</fullName>
    </submittedName>
</protein>
<evidence type="ECO:0000256" key="6">
    <source>
        <dbReference type="ARBA" id="ARBA00022958"/>
    </source>
</evidence>
<feature type="transmembrane region" description="Helical" evidence="10">
    <location>
        <begin position="268"/>
        <end position="286"/>
    </location>
</feature>
<dbReference type="PANTHER" id="PTHR46157:SF4">
    <property type="entry name" value="K(+) EFFLUX ANTIPORTER 3, CHLOROPLASTIC"/>
    <property type="match status" value="1"/>
</dbReference>
<dbReference type="PROSITE" id="PS51201">
    <property type="entry name" value="RCK_N"/>
    <property type="match status" value="1"/>
</dbReference>
<evidence type="ECO:0000256" key="7">
    <source>
        <dbReference type="ARBA" id="ARBA00022989"/>
    </source>
</evidence>
<name>A0ABS8W902_9GAMM</name>
<dbReference type="InterPro" id="IPR038770">
    <property type="entry name" value="Na+/solute_symporter_sf"/>
</dbReference>
<dbReference type="Gene3D" id="1.20.1530.20">
    <property type="match status" value="1"/>
</dbReference>
<evidence type="ECO:0000256" key="1">
    <source>
        <dbReference type="ARBA" id="ARBA00004141"/>
    </source>
</evidence>
<evidence type="ECO:0000256" key="4">
    <source>
        <dbReference type="ARBA" id="ARBA00022538"/>
    </source>
</evidence>
<dbReference type="Pfam" id="PF02254">
    <property type="entry name" value="TrkA_N"/>
    <property type="match status" value="1"/>
</dbReference>
<accession>A0ABS8W902</accession>
<feature type="transmembrane region" description="Helical" evidence="10">
    <location>
        <begin position="322"/>
        <end position="343"/>
    </location>
</feature>
<evidence type="ECO:0000256" key="10">
    <source>
        <dbReference type="SAM" id="Phobius"/>
    </source>
</evidence>
<keyword evidence="4" id="KW-0633">Potassium transport</keyword>
<feature type="transmembrane region" description="Helical" evidence="10">
    <location>
        <begin position="355"/>
        <end position="372"/>
    </location>
</feature>
<feature type="transmembrane region" description="Helical" evidence="10">
    <location>
        <begin position="79"/>
        <end position="104"/>
    </location>
</feature>
<dbReference type="Pfam" id="PF00999">
    <property type="entry name" value="Na_H_Exchanger"/>
    <property type="match status" value="1"/>
</dbReference>
<comment type="subcellular location">
    <subcellularLocation>
        <location evidence="1">Membrane</location>
        <topology evidence="1">Multi-pass membrane protein</topology>
    </subcellularLocation>
</comment>
<reference evidence="13 14" key="1">
    <citation type="journal article" date="2022" name="Environ. Microbiol. Rep.">
        <title>Eco-phylogenetic analyses reveal divergent evolution of vitamin B12 metabolism in the marine bacterial family 'Psychromonadaceae'.</title>
        <authorList>
            <person name="Jin X."/>
            <person name="Yang Y."/>
            <person name="Cao H."/>
            <person name="Gao B."/>
            <person name="Zhao Z."/>
        </authorList>
    </citation>
    <scope>NUCLEOTIDE SEQUENCE [LARGE SCALE GENOMIC DNA]</scope>
    <source>
        <strain evidence="13 14">MKS20</strain>
    </source>
</reference>
<evidence type="ECO:0000259" key="12">
    <source>
        <dbReference type="PROSITE" id="PS51202"/>
    </source>
</evidence>
<dbReference type="PROSITE" id="PS51202">
    <property type="entry name" value="RCK_C"/>
    <property type="match status" value="1"/>
</dbReference>